<evidence type="ECO:0000313" key="8">
    <source>
        <dbReference type="Proteomes" id="UP000076852"/>
    </source>
</evidence>
<dbReference type="FunFam" id="1.10.10.10:FF:000001">
    <property type="entry name" value="LysR family transcriptional regulator"/>
    <property type="match status" value="1"/>
</dbReference>
<dbReference type="KEGG" id="buz:AYM40_28250"/>
<feature type="domain" description="HTH lysR-type" evidence="6">
    <location>
        <begin position="1"/>
        <end position="58"/>
    </location>
</feature>
<organism evidence="7 8">
    <name type="scientific">Paraburkholderia phytofirmans OLGA172</name>
    <dbReference type="NCBI Taxonomy" id="1417228"/>
    <lineage>
        <taxon>Bacteria</taxon>
        <taxon>Pseudomonadati</taxon>
        <taxon>Pseudomonadota</taxon>
        <taxon>Betaproteobacteria</taxon>
        <taxon>Burkholderiales</taxon>
        <taxon>Burkholderiaceae</taxon>
        <taxon>Paraburkholderia</taxon>
    </lineage>
</organism>
<dbReference type="Pfam" id="PF03466">
    <property type="entry name" value="LysR_substrate"/>
    <property type="match status" value="1"/>
</dbReference>
<keyword evidence="5" id="KW-0804">Transcription</keyword>
<dbReference type="RefSeq" id="WP_063499408.1">
    <property type="nucleotide sequence ID" value="NZ_CP014579.1"/>
</dbReference>
<dbReference type="SUPFAM" id="SSF53850">
    <property type="entry name" value="Periplasmic binding protein-like II"/>
    <property type="match status" value="1"/>
</dbReference>
<comment type="similarity">
    <text evidence="1">Belongs to the LysR transcriptional regulatory family.</text>
</comment>
<keyword evidence="3" id="KW-0238">DNA-binding</keyword>
<dbReference type="PANTHER" id="PTHR30293">
    <property type="entry name" value="TRANSCRIPTIONAL REGULATORY PROTEIN NAC-RELATED"/>
    <property type="match status" value="1"/>
</dbReference>
<dbReference type="EMBL" id="CP014579">
    <property type="protein sequence ID" value="ANB76158.1"/>
    <property type="molecule type" value="Genomic_DNA"/>
</dbReference>
<reference evidence="7 8" key="1">
    <citation type="journal article" date="2016" name="Gene">
        <title>PacBio SMRT assembly of a complex multi-replicon genome reveals chlorocatechol degradative operon in a region of genome plasticity.</title>
        <authorList>
            <person name="Ricker N."/>
            <person name="Shen S.Y."/>
            <person name="Goordial J."/>
            <person name="Jin S."/>
            <person name="Fulthorpe R.R."/>
        </authorList>
    </citation>
    <scope>NUCLEOTIDE SEQUENCE [LARGE SCALE GENOMIC DNA]</scope>
    <source>
        <strain evidence="7 8">OLGA172</strain>
    </source>
</reference>
<dbReference type="Gene3D" id="3.40.190.290">
    <property type="match status" value="1"/>
</dbReference>
<dbReference type="GO" id="GO:0003700">
    <property type="term" value="F:DNA-binding transcription factor activity"/>
    <property type="evidence" value="ECO:0007669"/>
    <property type="project" value="InterPro"/>
</dbReference>
<dbReference type="InterPro" id="IPR000847">
    <property type="entry name" value="LysR_HTH_N"/>
</dbReference>
<dbReference type="GO" id="GO:2000142">
    <property type="term" value="P:regulation of DNA-templated transcription initiation"/>
    <property type="evidence" value="ECO:0007669"/>
    <property type="project" value="TreeGrafter"/>
</dbReference>
<dbReference type="Gene3D" id="1.10.10.10">
    <property type="entry name" value="Winged helix-like DNA-binding domain superfamily/Winged helix DNA-binding domain"/>
    <property type="match status" value="1"/>
</dbReference>
<evidence type="ECO:0000313" key="7">
    <source>
        <dbReference type="EMBL" id="ANB76158.1"/>
    </source>
</evidence>
<dbReference type="OrthoDB" id="8587114at2"/>
<evidence type="ECO:0000256" key="4">
    <source>
        <dbReference type="ARBA" id="ARBA00023159"/>
    </source>
</evidence>
<dbReference type="GO" id="GO:0003677">
    <property type="term" value="F:DNA binding"/>
    <property type="evidence" value="ECO:0007669"/>
    <property type="project" value="UniProtKB-KW"/>
</dbReference>
<evidence type="ECO:0000256" key="5">
    <source>
        <dbReference type="ARBA" id="ARBA00023163"/>
    </source>
</evidence>
<dbReference type="PRINTS" id="PR00039">
    <property type="entry name" value="HTHLYSR"/>
</dbReference>
<dbReference type="InterPro" id="IPR036390">
    <property type="entry name" value="WH_DNA-bd_sf"/>
</dbReference>
<accession>A0A160FTX3</accession>
<dbReference type="Pfam" id="PF00126">
    <property type="entry name" value="HTH_1"/>
    <property type="match status" value="1"/>
</dbReference>
<dbReference type="PROSITE" id="PS50931">
    <property type="entry name" value="HTH_LYSR"/>
    <property type="match status" value="1"/>
</dbReference>
<keyword evidence="2" id="KW-0805">Transcription regulation</keyword>
<gene>
    <name evidence="7" type="ORF">AYM40_28250</name>
</gene>
<keyword evidence="8" id="KW-1185">Reference proteome</keyword>
<dbReference type="SUPFAM" id="SSF46785">
    <property type="entry name" value="Winged helix' DNA-binding domain"/>
    <property type="match status" value="1"/>
</dbReference>
<dbReference type="InterPro" id="IPR036388">
    <property type="entry name" value="WH-like_DNA-bd_sf"/>
</dbReference>
<sequence length="318" mass="35512">MDLEKVECFLQVAEYGSINRAALELDMTQPALSRRIAALEHELGVRLLTRDAHGVKLTDAGEKLVRGAPPILRRAQLLRSEIGHQPQAQVAIGLPLSMHKLITVPFTVETIAQQPTVKLQVFEAFNHHLREWTEQGLVDASIMHFSERPLPKTVQTPLVREQLLLVAPADHGLQPDTPITADRIGSIPLALPGRPNIIRNSVVGYLKRHGQTFIRAAEVETLGLCLALVKNRLGYTVVPYCALHECPDLDMLSFAPIKGLFITWSIFRSEERRHSVGLQQVTKALEERVLHEVRSQRWRFASSMSEAGNSFAAMEVVD</sequence>
<protein>
    <recommendedName>
        <fullName evidence="6">HTH lysR-type domain-containing protein</fullName>
    </recommendedName>
</protein>
<name>A0A160FTX3_9BURK</name>
<dbReference type="AlphaFoldDB" id="A0A160FTX3"/>
<dbReference type="PANTHER" id="PTHR30293:SF0">
    <property type="entry name" value="NITROGEN ASSIMILATION REGULATORY PROTEIN NAC"/>
    <property type="match status" value="1"/>
</dbReference>
<dbReference type="InterPro" id="IPR005119">
    <property type="entry name" value="LysR_subst-bd"/>
</dbReference>
<evidence type="ECO:0000256" key="1">
    <source>
        <dbReference type="ARBA" id="ARBA00009437"/>
    </source>
</evidence>
<keyword evidence="4" id="KW-0010">Activator</keyword>
<evidence type="ECO:0000256" key="3">
    <source>
        <dbReference type="ARBA" id="ARBA00023125"/>
    </source>
</evidence>
<evidence type="ECO:0000256" key="2">
    <source>
        <dbReference type="ARBA" id="ARBA00023015"/>
    </source>
</evidence>
<evidence type="ECO:0000259" key="6">
    <source>
        <dbReference type="PROSITE" id="PS50931"/>
    </source>
</evidence>
<proteinExistence type="inferred from homology"/>
<dbReference type="Proteomes" id="UP000076852">
    <property type="component" value="Chromosome 2"/>
</dbReference>
<dbReference type="STRING" id="1804984.AYM40_28250"/>